<proteinExistence type="predicted"/>
<protein>
    <submittedName>
        <fullName evidence="1">Uncharacterized protein</fullName>
    </submittedName>
</protein>
<organism evidence="1 2">
    <name type="scientific">Fusarium torulosum</name>
    <dbReference type="NCBI Taxonomy" id="33205"/>
    <lineage>
        <taxon>Eukaryota</taxon>
        <taxon>Fungi</taxon>
        <taxon>Dikarya</taxon>
        <taxon>Ascomycota</taxon>
        <taxon>Pezizomycotina</taxon>
        <taxon>Sordariomycetes</taxon>
        <taxon>Hypocreomycetidae</taxon>
        <taxon>Hypocreales</taxon>
        <taxon>Nectriaceae</taxon>
        <taxon>Fusarium</taxon>
    </lineage>
</organism>
<accession>A0AAE8SPC0</accession>
<dbReference type="Proteomes" id="UP001187734">
    <property type="component" value="Unassembled WGS sequence"/>
</dbReference>
<gene>
    <name evidence="1" type="ORF">FTOL_12824</name>
</gene>
<name>A0AAE8SPC0_9HYPO</name>
<dbReference type="EMBL" id="ONZP01000656">
    <property type="protein sequence ID" value="SPJ88929.1"/>
    <property type="molecule type" value="Genomic_DNA"/>
</dbReference>
<dbReference type="AlphaFoldDB" id="A0AAE8SPC0"/>
<keyword evidence="2" id="KW-1185">Reference proteome</keyword>
<evidence type="ECO:0000313" key="2">
    <source>
        <dbReference type="Proteomes" id="UP001187734"/>
    </source>
</evidence>
<reference evidence="1" key="1">
    <citation type="submission" date="2018-03" db="EMBL/GenBank/DDBJ databases">
        <authorList>
            <person name="Guldener U."/>
        </authorList>
    </citation>
    <scope>NUCLEOTIDE SEQUENCE</scope>
</reference>
<evidence type="ECO:0000313" key="1">
    <source>
        <dbReference type="EMBL" id="SPJ88929.1"/>
    </source>
</evidence>
<comment type="caution">
    <text evidence="1">The sequence shown here is derived from an EMBL/GenBank/DDBJ whole genome shotgun (WGS) entry which is preliminary data.</text>
</comment>
<sequence>MVAGRCMANPDDNYLGWAPVTAEGPL</sequence>